<organism evidence="1 2">
    <name type="scientific">Staphylococcus piscifermentans</name>
    <dbReference type="NCBI Taxonomy" id="70258"/>
    <lineage>
        <taxon>Bacteria</taxon>
        <taxon>Bacillati</taxon>
        <taxon>Bacillota</taxon>
        <taxon>Bacilli</taxon>
        <taxon>Bacillales</taxon>
        <taxon>Staphylococcaceae</taxon>
        <taxon>Staphylococcus</taxon>
    </lineage>
</organism>
<dbReference type="Proteomes" id="UP000321736">
    <property type="component" value="Unassembled WGS sequence"/>
</dbReference>
<dbReference type="InterPro" id="IPR023198">
    <property type="entry name" value="PGP-like_dom2"/>
</dbReference>
<protein>
    <submittedName>
        <fullName evidence="1">Haloacid dehalogenase</fullName>
    </submittedName>
</protein>
<dbReference type="SFLD" id="SFLDS00003">
    <property type="entry name" value="Haloacid_Dehalogenase"/>
    <property type="match status" value="1"/>
</dbReference>
<dbReference type="PANTHER" id="PTHR18901">
    <property type="entry name" value="2-DEOXYGLUCOSE-6-PHOSPHATE PHOSPHATASE 2"/>
    <property type="match status" value="1"/>
</dbReference>
<dbReference type="SUPFAM" id="SSF56784">
    <property type="entry name" value="HAD-like"/>
    <property type="match status" value="1"/>
</dbReference>
<dbReference type="PRINTS" id="PR00413">
    <property type="entry name" value="HADHALOGNASE"/>
</dbReference>
<dbReference type="EMBL" id="BKAR01000021">
    <property type="protein sequence ID" value="GEP85116.1"/>
    <property type="molecule type" value="Genomic_DNA"/>
</dbReference>
<dbReference type="PANTHER" id="PTHR18901:SF38">
    <property type="entry name" value="PSEUDOURIDINE-5'-PHOSPHATASE"/>
    <property type="match status" value="1"/>
</dbReference>
<gene>
    <name evidence="1" type="ORF">SPI02_17010</name>
</gene>
<reference evidence="1 2" key="1">
    <citation type="submission" date="2019-07" db="EMBL/GenBank/DDBJ databases">
        <title>Whole genome shotgun sequence of Staphylococcus piscifermentans NBRC 109625.</title>
        <authorList>
            <person name="Hosoyama A."/>
            <person name="Uohara A."/>
            <person name="Ohji S."/>
            <person name="Ichikawa N."/>
        </authorList>
    </citation>
    <scope>NUCLEOTIDE SEQUENCE [LARGE SCALE GENOMIC DNA]</scope>
    <source>
        <strain evidence="1 2">NBRC 109625</strain>
    </source>
</reference>
<dbReference type="OrthoDB" id="9797743at2"/>
<evidence type="ECO:0000313" key="1">
    <source>
        <dbReference type="EMBL" id="GEP85116.1"/>
    </source>
</evidence>
<dbReference type="AlphaFoldDB" id="A0A239TQP2"/>
<keyword evidence="2" id="KW-1185">Reference proteome</keyword>
<dbReference type="SFLD" id="SFLDG01135">
    <property type="entry name" value="C1.5.6:_HAD__Beta-PGM__Phospha"/>
    <property type="match status" value="1"/>
</dbReference>
<dbReference type="InterPro" id="IPR041492">
    <property type="entry name" value="HAD_2"/>
</dbReference>
<proteinExistence type="predicted"/>
<name>A0A239TQP2_9STAP</name>
<accession>A0A239TQP2</accession>
<dbReference type="SFLD" id="SFLDG01129">
    <property type="entry name" value="C1.5:_HAD__Beta-PGM__Phosphata"/>
    <property type="match status" value="1"/>
</dbReference>
<dbReference type="Gene3D" id="1.10.150.240">
    <property type="entry name" value="Putative phosphatase, domain 2"/>
    <property type="match status" value="1"/>
</dbReference>
<dbReference type="NCBIfam" id="TIGR01509">
    <property type="entry name" value="HAD-SF-IA-v3"/>
    <property type="match status" value="1"/>
</dbReference>
<comment type="caution">
    <text evidence="1">The sequence shown here is derived from an EMBL/GenBank/DDBJ whole genome shotgun (WGS) entry which is preliminary data.</text>
</comment>
<dbReference type="Pfam" id="PF13419">
    <property type="entry name" value="HAD_2"/>
    <property type="match status" value="1"/>
</dbReference>
<dbReference type="Gene3D" id="3.40.50.1000">
    <property type="entry name" value="HAD superfamily/HAD-like"/>
    <property type="match status" value="1"/>
</dbReference>
<dbReference type="RefSeq" id="WP_095103876.1">
    <property type="nucleotide sequence ID" value="NZ_BKAR01000021.1"/>
</dbReference>
<evidence type="ECO:0000313" key="2">
    <source>
        <dbReference type="Proteomes" id="UP000321736"/>
    </source>
</evidence>
<dbReference type="InterPro" id="IPR036412">
    <property type="entry name" value="HAD-like_sf"/>
</dbReference>
<dbReference type="InterPro" id="IPR023214">
    <property type="entry name" value="HAD_sf"/>
</dbReference>
<dbReference type="InterPro" id="IPR006439">
    <property type="entry name" value="HAD-SF_hydro_IA"/>
</dbReference>
<sequence>MNYRAVVFDFDGTIIDTEQHLFETINHYLKMYGKTPISIDYYRASIGGAASELHAYLENEMGVEATEELYASHHTQSVYLPMIDNISRLMDKLDKKKIPMAIATSSSRANIQPTLDALGLTERIPVIVGREDVEDVKPAPDLYLKAVQELNFNPSSCLAIEDSVNGATAAERAGLGVVVNTNPMTSLMNFNALQLAGMNMTADQIENEFFK</sequence>